<protein>
    <submittedName>
        <fullName evidence="3">Uncharacterized protein</fullName>
    </submittedName>
</protein>
<dbReference type="WBParaSite" id="nRc.2.0.1.t30102-RA">
    <property type="protein sequence ID" value="nRc.2.0.1.t30102-RA"/>
    <property type="gene ID" value="nRc.2.0.1.g30102"/>
</dbReference>
<feature type="region of interest" description="Disordered" evidence="1">
    <location>
        <begin position="1"/>
        <end position="43"/>
    </location>
</feature>
<feature type="compositionally biased region" description="Polar residues" evidence="1">
    <location>
        <begin position="1"/>
        <end position="14"/>
    </location>
</feature>
<evidence type="ECO:0000313" key="2">
    <source>
        <dbReference type="Proteomes" id="UP000887565"/>
    </source>
</evidence>
<evidence type="ECO:0000256" key="1">
    <source>
        <dbReference type="SAM" id="MobiDB-lite"/>
    </source>
</evidence>
<dbReference type="AlphaFoldDB" id="A0A915JWJ3"/>
<organism evidence="2 3">
    <name type="scientific">Romanomermis culicivorax</name>
    <name type="common">Nematode worm</name>
    <dbReference type="NCBI Taxonomy" id="13658"/>
    <lineage>
        <taxon>Eukaryota</taxon>
        <taxon>Metazoa</taxon>
        <taxon>Ecdysozoa</taxon>
        <taxon>Nematoda</taxon>
        <taxon>Enoplea</taxon>
        <taxon>Dorylaimia</taxon>
        <taxon>Mermithida</taxon>
        <taxon>Mermithoidea</taxon>
        <taxon>Mermithidae</taxon>
        <taxon>Romanomermis</taxon>
    </lineage>
</organism>
<name>A0A915JWJ3_ROMCU</name>
<evidence type="ECO:0000313" key="3">
    <source>
        <dbReference type="WBParaSite" id="nRc.2.0.1.t30102-RA"/>
    </source>
</evidence>
<proteinExistence type="predicted"/>
<sequence length="150" mass="16776">MGSPKSKSTFQLNVSAEIVKDDERKAPPKNVTTDQQPTVDDDVSRPNLVTVLNILTVLLEKSNKNAVHENDICKSAKIVCPNWKVTDEDMEKHIRAFEAGPTEQAPGAGCNQYDNGDTQKNRDYFELGNRDYPIYCNRALFQSTGQIKDS</sequence>
<reference evidence="3" key="1">
    <citation type="submission" date="2022-11" db="UniProtKB">
        <authorList>
            <consortium name="WormBaseParasite"/>
        </authorList>
    </citation>
    <scope>IDENTIFICATION</scope>
</reference>
<accession>A0A915JWJ3</accession>
<keyword evidence="2" id="KW-1185">Reference proteome</keyword>
<dbReference type="Proteomes" id="UP000887565">
    <property type="component" value="Unplaced"/>
</dbReference>